<evidence type="ECO:0000256" key="1">
    <source>
        <dbReference type="SAM" id="Phobius"/>
    </source>
</evidence>
<keyword evidence="3" id="KW-1185">Reference proteome</keyword>
<keyword evidence="1" id="KW-0812">Transmembrane</keyword>
<dbReference type="EMBL" id="CP035033">
    <property type="protein sequence ID" value="QAB16443.1"/>
    <property type="molecule type" value="Genomic_DNA"/>
</dbReference>
<protein>
    <submittedName>
        <fullName evidence="2">Uncharacterized protein</fullName>
    </submittedName>
</protein>
<evidence type="ECO:0000313" key="3">
    <source>
        <dbReference type="Proteomes" id="UP000285478"/>
    </source>
</evidence>
<dbReference type="KEGG" id="htr:EPV75_05465"/>
<keyword evidence="1" id="KW-1133">Transmembrane helix</keyword>
<keyword evidence="1" id="KW-0472">Membrane</keyword>
<proteinExistence type="predicted"/>
<feature type="transmembrane region" description="Helical" evidence="1">
    <location>
        <begin position="31"/>
        <end position="50"/>
    </location>
</feature>
<accession>A0A410H685</accession>
<dbReference type="AlphaFoldDB" id="A0A410H685"/>
<gene>
    <name evidence="2" type="ORF">EPV75_05465</name>
</gene>
<dbReference type="Proteomes" id="UP000285478">
    <property type="component" value="Chromosome"/>
</dbReference>
<reference evidence="2 3" key="1">
    <citation type="journal article" date="2018" name="Environ. Microbiol.">
        <title>Genomes of ubiquitous marine and hypersaline Hydrogenovibrio, Thiomicrorhabdus and Thiomicrospira spp. encode a diversity of mechanisms to sustain chemolithoautotrophy in heterogeneous environments.</title>
        <authorList>
            <person name="Scott K.M."/>
            <person name="Williams J."/>
            <person name="Porter C.M.B."/>
            <person name="Russel S."/>
            <person name="Harmer T.L."/>
            <person name="Paul J.H."/>
            <person name="Antonen K.M."/>
            <person name="Bridges M.K."/>
            <person name="Camper G.J."/>
            <person name="Campla C.K."/>
            <person name="Casella L.G."/>
            <person name="Chase E."/>
            <person name="Conrad J.W."/>
            <person name="Cruz M.C."/>
            <person name="Dunlap D.S."/>
            <person name="Duran L."/>
            <person name="Fahsbender E.M."/>
            <person name="Goldsmith D.B."/>
            <person name="Keeley R.F."/>
            <person name="Kondoff M.R."/>
            <person name="Kussy B.I."/>
            <person name="Lane M.K."/>
            <person name="Lawler S."/>
            <person name="Leigh B.A."/>
            <person name="Lewis C."/>
            <person name="Lostal L.M."/>
            <person name="Marking D."/>
            <person name="Mancera P.A."/>
            <person name="McClenthan E.C."/>
            <person name="McIntyre E.A."/>
            <person name="Mine J.A."/>
            <person name="Modi S."/>
            <person name="Moore B.D."/>
            <person name="Morgan W.A."/>
            <person name="Nelson K.M."/>
            <person name="Nguyen K.N."/>
            <person name="Ogburn N."/>
            <person name="Parrino D.G."/>
            <person name="Pedapudi A.D."/>
            <person name="Pelham R.P."/>
            <person name="Preece A.M."/>
            <person name="Rampersad E.A."/>
            <person name="Richardson J.C."/>
            <person name="Rodgers C.M."/>
            <person name="Schaffer B.L."/>
            <person name="Sheridan N.E."/>
            <person name="Solone M.R."/>
            <person name="Staley Z.R."/>
            <person name="Tabuchi M."/>
            <person name="Waide R.J."/>
            <person name="Wanjugi P.W."/>
            <person name="Young S."/>
            <person name="Clum A."/>
            <person name="Daum C."/>
            <person name="Huntemann M."/>
            <person name="Ivanova N."/>
            <person name="Kyrpides N."/>
            <person name="Mikhailova N."/>
            <person name="Palaniappan K."/>
            <person name="Pillay M."/>
            <person name="Reddy T.B.K."/>
            <person name="Shapiro N."/>
            <person name="Stamatis D."/>
            <person name="Varghese N."/>
            <person name="Woyke T."/>
            <person name="Boden R."/>
            <person name="Freyermuth S.K."/>
            <person name="Kerfeld C.A."/>
        </authorList>
    </citation>
    <scope>NUCLEOTIDE SEQUENCE [LARGE SCALE GENOMIC DNA]</scope>
    <source>
        <strain evidence="2 3">JR-2</strain>
    </source>
</reference>
<name>A0A410H685_9GAMM</name>
<organism evidence="2 3">
    <name type="scientific">Hydrogenovibrio thermophilus</name>
    <dbReference type="NCBI Taxonomy" id="265883"/>
    <lineage>
        <taxon>Bacteria</taxon>
        <taxon>Pseudomonadati</taxon>
        <taxon>Pseudomonadota</taxon>
        <taxon>Gammaproteobacteria</taxon>
        <taxon>Thiotrichales</taxon>
        <taxon>Piscirickettsiaceae</taxon>
        <taxon>Hydrogenovibrio</taxon>
    </lineage>
</organism>
<sequence>MRRALRNAILIALVVGIVTHLQDSTPQESLMSALFTLVIVLPALWLSYGLTQKMLAPSDEQKPSDS</sequence>
<evidence type="ECO:0000313" key="2">
    <source>
        <dbReference type="EMBL" id="QAB16443.1"/>
    </source>
</evidence>